<protein>
    <submittedName>
        <fullName evidence="2">Uncharacterized protein LOC107801868 isoform X1</fullName>
    </submittedName>
</protein>
<dbReference type="GO" id="GO:0005739">
    <property type="term" value="C:mitochondrion"/>
    <property type="evidence" value="ECO:0000318"/>
    <property type="project" value="GO_Central"/>
</dbReference>
<dbReference type="GeneID" id="107801868"/>
<keyword evidence="1" id="KW-1185">Reference proteome</keyword>
<dbReference type="KEGG" id="nta:107801868"/>
<dbReference type="OMA" id="NANHEME"/>
<dbReference type="AlphaFoldDB" id="A0A1S4AW59"/>
<dbReference type="RefSeq" id="XP_016480758.2">
    <property type="nucleotide sequence ID" value="XM_016625272.2"/>
</dbReference>
<name>A0A1S4AW59_TOBAC</name>
<dbReference type="STRING" id="4097.A0A1S4AW59"/>
<dbReference type="PANTHER" id="PTHR14009">
    <property type="entry name" value="LEUCINE ZIPPER-EF-HAND CONTAINING TRANSMEMBRANE PROTEIN"/>
    <property type="match status" value="1"/>
</dbReference>
<sequence length="719" mass="80361">MASLFSLRTSSFHNQEIVQSWNLEKSVCKRLCASNIYVKDHDFGSLKYIMLQGYLSASLSQKISMKCITSAALGSAAAEGNPDQNIIEMDPSVASCNKNELEFSRVNCLVWVLHESARSFSVAVQTLELTKNGPELAMAWVGVDVHAWHKSIAYQVAIYALLKAAIEVEVFLSRNRSNNVSSVHEILFPITDFLGERIESQLNMRNTKLVQWFRTLELPRIAGMFIPLFKKWSVDYAGSGVAGNILAISCCTAVRKLGSGRVSCPLFTASIEDALVELMNLSHRLVSVDKLHYLATEAGFEEDFLFHFGRKVLPSNSIEDVEFWIGLVQRKLSNAFHRENVITDKHTFHGKVQENSLATLGLFAYLGRETRLFLSEMGVKDLDEQTKDFLSYLECGSLLMHPEFSTLSEYQLFMEVVANEIGWLDFYAASATKFCDKRRSKQHPIQAEKEIILYTVLTVCYDIIAGFAHYSNSAQQPLDADLLDFLLQSQSLLSGCLEDYWAAYDRTGELQKIAERSASDPAASLIVKGGMSSSIILEVKEKPTELIKMENHQYGSRLNQIQATSSGVMDPLMLVELDCSTAPKTRQNFLTKSTTKLISASTDIWMGTELLFTDISDALSLLIKQLKGRQLTKREGKKMKRTLGDIANLVPITILMLLPVSAVGHAAMLAAIKKYVPSLIPSPYSSERLDLIKQLKRTKKKKEIQARSSSDDPSFKAVK</sequence>
<dbReference type="OrthoDB" id="275278at2759"/>
<evidence type="ECO:0000313" key="2">
    <source>
        <dbReference type="RefSeq" id="XP_016480758.2"/>
    </source>
</evidence>
<proteinExistence type="predicted"/>
<gene>
    <name evidence="2" type="primary">LOC107801868</name>
</gene>
<dbReference type="RefSeq" id="XP_016480758.1">
    <property type="nucleotide sequence ID" value="XM_016625272.1"/>
</dbReference>
<dbReference type="Proteomes" id="UP000790787">
    <property type="component" value="Chromosome 22"/>
</dbReference>
<reference evidence="1" key="1">
    <citation type="journal article" date="2014" name="Nat. Commun.">
        <title>The tobacco genome sequence and its comparison with those of tomato and potato.</title>
        <authorList>
            <person name="Sierro N."/>
            <person name="Battey J.N."/>
            <person name="Ouadi S."/>
            <person name="Bakaher N."/>
            <person name="Bovet L."/>
            <person name="Willig A."/>
            <person name="Goepfert S."/>
            <person name="Peitsch M.C."/>
            <person name="Ivanov N.V."/>
        </authorList>
    </citation>
    <scope>NUCLEOTIDE SEQUENCE [LARGE SCALE GENOMIC DNA]</scope>
</reference>
<evidence type="ECO:0000313" key="1">
    <source>
        <dbReference type="Proteomes" id="UP000790787"/>
    </source>
</evidence>
<dbReference type="GO" id="GO:0005743">
    <property type="term" value="C:mitochondrial inner membrane"/>
    <property type="evidence" value="ECO:0007669"/>
    <property type="project" value="InterPro"/>
</dbReference>
<dbReference type="InterPro" id="IPR044202">
    <property type="entry name" value="LETM1/MDM38-like"/>
</dbReference>
<dbReference type="PaxDb" id="4097-A0A1S4AW59"/>
<accession>A0A1S4AW59</accession>
<reference evidence="2" key="2">
    <citation type="submission" date="2025-08" db="UniProtKB">
        <authorList>
            <consortium name="RefSeq"/>
        </authorList>
    </citation>
    <scope>IDENTIFICATION</scope>
    <source>
        <tissue evidence="2">Leaf</tissue>
    </source>
</reference>
<organism evidence="1 2">
    <name type="scientific">Nicotiana tabacum</name>
    <name type="common">Common tobacco</name>
    <dbReference type="NCBI Taxonomy" id="4097"/>
    <lineage>
        <taxon>Eukaryota</taxon>
        <taxon>Viridiplantae</taxon>
        <taxon>Streptophyta</taxon>
        <taxon>Embryophyta</taxon>
        <taxon>Tracheophyta</taxon>
        <taxon>Spermatophyta</taxon>
        <taxon>Magnoliopsida</taxon>
        <taxon>eudicotyledons</taxon>
        <taxon>Gunneridae</taxon>
        <taxon>Pentapetalae</taxon>
        <taxon>asterids</taxon>
        <taxon>lamiids</taxon>
        <taxon>Solanales</taxon>
        <taxon>Solanaceae</taxon>
        <taxon>Nicotianoideae</taxon>
        <taxon>Nicotianeae</taxon>
        <taxon>Nicotiana</taxon>
    </lineage>
</organism>
<dbReference type="PANTHER" id="PTHR14009:SF34">
    <property type="entry name" value="LETM1 RBD DOMAIN-CONTAINING PROTEIN"/>
    <property type="match status" value="1"/>
</dbReference>